<feature type="domain" description="Glutamyl/glutaminyl-tRNA synthetase class Ib catalytic" evidence="9">
    <location>
        <begin position="13"/>
        <end position="247"/>
    </location>
</feature>
<protein>
    <recommendedName>
        <fullName evidence="7">Glutamyl-Q tRNA(Asp) synthetase</fullName>
        <shortName evidence="7">Glu-Q-RSs</shortName>
        <ecNumber evidence="7">6.1.1.-</ecNumber>
    </recommendedName>
</protein>
<gene>
    <name evidence="7" type="primary">gluQ</name>
    <name evidence="10" type="ordered locus">Q7C_1152</name>
</gene>
<feature type="short sequence motif" description="'KMSKS' region" evidence="7">
    <location>
        <begin position="238"/>
        <end position="242"/>
    </location>
</feature>
<evidence type="ECO:0000256" key="2">
    <source>
        <dbReference type="ARBA" id="ARBA00022723"/>
    </source>
</evidence>
<evidence type="ECO:0000256" key="7">
    <source>
        <dbReference type="HAMAP-Rule" id="MF_01428"/>
    </source>
</evidence>
<comment type="cofactor">
    <cofactor evidence="7">
        <name>Zn(2+)</name>
        <dbReference type="ChEBI" id="CHEBI:29105"/>
    </cofactor>
    <text evidence="7">Binds 1 zinc ion per subunit.</text>
</comment>
<evidence type="ECO:0000313" key="11">
    <source>
        <dbReference type="Proteomes" id="UP000009145"/>
    </source>
</evidence>
<feature type="binding site" evidence="7">
    <location>
        <position position="125"/>
    </location>
    <ligand>
        <name>Zn(2+)</name>
        <dbReference type="ChEBI" id="CHEBI:29105"/>
    </ligand>
</feature>
<reference evidence="10 11" key="1">
    <citation type="journal article" date="2012" name="J. Bacteriol.">
        <title>Complete genome sequences of Methylophaga sp. strain JAM1 and Methylophaga sp. strain JAM7.</title>
        <authorList>
            <person name="Villeneuve C."/>
            <person name="Martineau C."/>
            <person name="Mauffrey F."/>
            <person name="Villemur R."/>
        </authorList>
    </citation>
    <scope>NUCLEOTIDE SEQUENCE [LARGE SCALE GENOMIC DNA]</scope>
    <source>
        <strain evidence="10 11">JAM7</strain>
    </source>
</reference>
<keyword evidence="8" id="KW-0648">Protein biosynthesis</keyword>
<feature type="binding site" evidence="7">
    <location>
        <position position="241"/>
    </location>
    <ligand>
        <name>ATP</name>
        <dbReference type="ChEBI" id="CHEBI:30616"/>
    </ligand>
</feature>
<feature type="binding site" evidence="7">
    <location>
        <position position="107"/>
    </location>
    <ligand>
        <name>Zn(2+)</name>
        <dbReference type="ChEBI" id="CHEBI:29105"/>
    </ligand>
</feature>
<keyword evidence="4 7" id="KW-0862">Zinc</keyword>
<sequence>MKQTLKSRPYVGRFAPSPTGELHFGSLLAATASYLDAKAHHGQWLVRIEDIDKPREIPGAADKILFQLDAYGFQWDGHIARQSANLDAYQQALTQLIADQRAFCCGCTRKQVAEAGYQGIDGPVYPGTCRQGLQGKSARTWRFQVDQTEHDFSDRIQGQLSQNIARDVGDFVLRRADGLFAYQLAVVVDDACQGITDVVRGADLLDSTPRQQLLQIALGYPQPRYAHFPLAVNPQQQKLSKQNRAPAVAYPTTGDLLIQAFRFLGLNPPISLITATMPEIWHWGIANWQINQVPTLRQRVINTE</sequence>
<feature type="binding site" evidence="7">
    <location>
        <position position="105"/>
    </location>
    <ligand>
        <name>Zn(2+)</name>
        <dbReference type="ChEBI" id="CHEBI:29105"/>
    </ligand>
</feature>
<dbReference type="HOGENOM" id="CLU_015768_0_1_6"/>
<dbReference type="Proteomes" id="UP000009145">
    <property type="component" value="Chromosome"/>
</dbReference>
<dbReference type="InterPro" id="IPR000924">
    <property type="entry name" value="Glu/Gln-tRNA-synth"/>
</dbReference>
<comment type="similarity">
    <text evidence="7">Belongs to the class-I aminoacyl-tRNA synthetase family. GluQ subfamily.</text>
</comment>
<feature type="binding site" evidence="7">
    <location>
        <begin position="13"/>
        <end position="17"/>
    </location>
    <ligand>
        <name>L-glutamate</name>
        <dbReference type="ChEBI" id="CHEBI:29985"/>
    </ligand>
</feature>
<keyword evidence="3 7" id="KW-0547">Nucleotide-binding</keyword>
<dbReference type="STRING" id="754477.Q7C_1152"/>
<keyword evidence="11" id="KW-1185">Reference proteome</keyword>
<dbReference type="InterPro" id="IPR049940">
    <property type="entry name" value="GluQ/Sye"/>
</dbReference>
<proteinExistence type="inferred from homology"/>
<dbReference type="PRINTS" id="PR00987">
    <property type="entry name" value="TRNASYNTHGLU"/>
</dbReference>
<feature type="binding site" evidence="7">
    <location>
        <position position="129"/>
    </location>
    <ligand>
        <name>Zn(2+)</name>
        <dbReference type="ChEBI" id="CHEBI:29105"/>
    </ligand>
</feature>
<feature type="short sequence motif" description="'HIGH' region" evidence="7">
    <location>
        <begin position="16"/>
        <end position="26"/>
    </location>
</feature>
<dbReference type="GO" id="GO:0006400">
    <property type="term" value="P:tRNA modification"/>
    <property type="evidence" value="ECO:0007669"/>
    <property type="project" value="InterPro"/>
</dbReference>
<dbReference type="GO" id="GO:0006424">
    <property type="term" value="P:glutamyl-tRNA aminoacylation"/>
    <property type="evidence" value="ECO:0007669"/>
    <property type="project" value="InterPro"/>
</dbReference>
<evidence type="ECO:0000259" key="9">
    <source>
        <dbReference type="Pfam" id="PF00749"/>
    </source>
</evidence>
<name>I1YHB4_METFJ</name>
<dbReference type="OrthoDB" id="9807503at2"/>
<dbReference type="PANTHER" id="PTHR43311:SF1">
    <property type="entry name" value="GLUTAMYL-Q TRNA(ASP) SYNTHETASE"/>
    <property type="match status" value="1"/>
</dbReference>
<dbReference type="FunFam" id="3.40.50.620:FF:000093">
    <property type="entry name" value="Glutamyl-Q tRNA(Asp) synthetase"/>
    <property type="match status" value="1"/>
</dbReference>
<dbReference type="PANTHER" id="PTHR43311">
    <property type="entry name" value="GLUTAMATE--TRNA LIGASE"/>
    <property type="match status" value="1"/>
</dbReference>
<evidence type="ECO:0000256" key="4">
    <source>
        <dbReference type="ARBA" id="ARBA00022833"/>
    </source>
</evidence>
<keyword evidence="2 7" id="KW-0479">Metal-binding</keyword>
<dbReference type="SUPFAM" id="SSF52374">
    <property type="entry name" value="Nucleotidylyl transferase"/>
    <property type="match status" value="1"/>
</dbReference>
<evidence type="ECO:0000256" key="6">
    <source>
        <dbReference type="ARBA" id="ARBA00023146"/>
    </source>
</evidence>
<accession>I1YHB4</accession>
<feature type="binding site" evidence="7">
    <location>
        <position position="200"/>
    </location>
    <ligand>
        <name>L-glutamate</name>
        <dbReference type="ChEBI" id="CHEBI:29985"/>
    </ligand>
</feature>
<feature type="binding site" evidence="7">
    <location>
        <position position="182"/>
    </location>
    <ligand>
        <name>L-glutamate</name>
        <dbReference type="ChEBI" id="CHEBI:29985"/>
    </ligand>
</feature>
<dbReference type="HAMAP" id="MF_01428">
    <property type="entry name" value="Glu_Q_tRNA_synth"/>
    <property type="match status" value="1"/>
</dbReference>
<keyword evidence="1 7" id="KW-0436">Ligase</keyword>
<dbReference type="EMBL" id="CP003380">
    <property type="protein sequence ID" value="AFJ02307.1"/>
    <property type="molecule type" value="Genomic_DNA"/>
</dbReference>
<keyword evidence="6 7" id="KW-0030">Aminoacyl-tRNA synthetase</keyword>
<organism evidence="10 11">
    <name type="scientific">Methylophaga frappieri (strain ATCC BAA-2434 / DSM 25690 / JAM7)</name>
    <dbReference type="NCBI Taxonomy" id="754477"/>
    <lineage>
        <taxon>Bacteria</taxon>
        <taxon>Pseudomonadati</taxon>
        <taxon>Pseudomonadota</taxon>
        <taxon>Gammaproteobacteria</taxon>
        <taxon>Thiotrichales</taxon>
        <taxon>Piscirickettsiaceae</taxon>
        <taxon>Methylophaga</taxon>
    </lineage>
</organism>
<dbReference type="NCBIfam" id="TIGR03838">
    <property type="entry name" value="queuosine_YadB"/>
    <property type="match status" value="1"/>
</dbReference>
<keyword evidence="5 7" id="KW-0067">ATP-binding</keyword>
<evidence type="ECO:0000313" key="10">
    <source>
        <dbReference type="EMBL" id="AFJ02307.1"/>
    </source>
</evidence>
<dbReference type="RefSeq" id="WP_014703727.1">
    <property type="nucleotide sequence ID" value="NC_017856.1"/>
</dbReference>
<dbReference type="KEGG" id="mec:Q7C_1152"/>
<dbReference type="Gene3D" id="3.40.50.620">
    <property type="entry name" value="HUPs"/>
    <property type="match status" value="1"/>
</dbReference>
<dbReference type="InterPro" id="IPR014729">
    <property type="entry name" value="Rossmann-like_a/b/a_fold"/>
</dbReference>
<dbReference type="Pfam" id="PF00749">
    <property type="entry name" value="tRNA-synt_1c"/>
    <property type="match status" value="1"/>
</dbReference>
<evidence type="ECO:0000256" key="5">
    <source>
        <dbReference type="ARBA" id="ARBA00022840"/>
    </source>
</evidence>
<dbReference type="PATRIC" id="fig|754477.3.peg.1131"/>
<comment type="function">
    <text evidence="7">Catalyzes the tRNA-independent activation of glutamate in presence of ATP and the subsequent transfer of glutamate onto a tRNA(Asp). Glutamate is transferred on the 2-amino-5-(4,5-dihydroxy-2-cyclopenten-1-yl) moiety of the queuosine in the wobble position of the QUC anticodon.</text>
</comment>
<dbReference type="InterPro" id="IPR022380">
    <property type="entry name" value="Glu-Q_tRNA(Asp)_Synthase"/>
</dbReference>
<dbReference type="GO" id="GO:0005829">
    <property type="term" value="C:cytosol"/>
    <property type="evidence" value="ECO:0007669"/>
    <property type="project" value="TreeGrafter"/>
</dbReference>
<dbReference type="AlphaFoldDB" id="I1YHB4"/>
<evidence type="ECO:0000256" key="8">
    <source>
        <dbReference type="RuleBase" id="RU363037"/>
    </source>
</evidence>
<dbReference type="EC" id="6.1.1.-" evidence="7"/>
<dbReference type="NCBIfam" id="NF004314">
    <property type="entry name" value="PRK05710.1-3"/>
    <property type="match status" value="1"/>
</dbReference>
<dbReference type="eggNOG" id="COG0008">
    <property type="taxonomic scope" value="Bacteria"/>
</dbReference>
<dbReference type="GO" id="GO:0004818">
    <property type="term" value="F:glutamate-tRNA ligase activity"/>
    <property type="evidence" value="ECO:0007669"/>
    <property type="project" value="TreeGrafter"/>
</dbReference>
<evidence type="ECO:0000256" key="3">
    <source>
        <dbReference type="ARBA" id="ARBA00022741"/>
    </source>
</evidence>
<dbReference type="GO" id="GO:0005524">
    <property type="term" value="F:ATP binding"/>
    <property type="evidence" value="ECO:0007669"/>
    <property type="project" value="UniProtKB-KW"/>
</dbReference>
<dbReference type="InterPro" id="IPR020058">
    <property type="entry name" value="Glu/Gln-tRNA-synth_Ib_cat-dom"/>
</dbReference>
<feature type="binding site" evidence="7">
    <location>
        <position position="49"/>
    </location>
    <ligand>
        <name>L-glutamate</name>
        <dbReference type="ChEBI" id="CHEBI:29985"/>
    </ligand>
</feature>
<evidence type="ECO:0000256" key="1">
    <source>
        <dbReference type="ARBA" id="ARBA00022598"/>
    </source>
</evidence>
<dbReference type="GO" id="GO:0008270">
    <property type="term" value="F:zinc ion binding"/>
    <property type="evidence" value="ECO:0007669"/>
    <property type="project" value="UniProtKB-UniRule"/>
</dbReference>